<evidence type="ECO:0000256" key="6">
    <source>
        <dbReference type="RuleBase" id="RU366011"/>
    </source>
</evidence>
<keyword evidence="3 6" id="KW-0049">Antioxidant</keyword>
<evidence type="ECO:0000256" key="1">
    <source>
        <dbReference type="ARBA" id="ARBA00010505"/>
    </source>
</evidence>
<dbReference type="GO" id="GO:0008379">
    <property type="term" value="F:thioredoxin peroxidase activity"/>
    <property type="evidence" value="ECO:0007669"/>
    <property type="project" value="InterPro"/>
</dbReference>
<evidence type="ECO:0000256" key="5">
    <source>
        <dbReference type="PIRSR" id="PIRSR637944-1"/>
    </source>
</evidence>
<evidence type="ECO:0000256" key="2">
    <source>
        <dbReference type="ARBA" id="ARBA00022559"/>
    </source>
</evidence>
<evidence type="ECO:0000313" key="8">
    <source>
        <dbReference type="EMBL" id="CAE0698626.1"/>
    </source>
</evidence>
<evidence type="ECO:0000256" key="3">
    <source>
        <dbReference type="ARBA" id="ARBA00022862"/>
    </source>
</evidence>
<dbReference type="GO" id="GO:0045454">
    <property type="term" value="P:cell redox homeostasis"/>
    <property type="evidence" value="ECO:0007669"/>
    <property type="project" value="TreeGrafter"/>
</dbReference>
<dbReference type="InterPro" id="IPR037944">
    <property type="entry name" value="PRX5-like"/>
</dbReference>
<dbReference type="Pfam" id="PF08534">
    <property type="entry name" value="Redoxin"/>
    <property type="match status" value="1"/>
</dbReference>
<dbReference type="SUPFAM" id="SSF52833">
    <property type="entry name" value="Thioredoxin-like"/>
    <property type="match status" value="1"/>
</dbReference>
<dbReference type="CDD" id="cd03013">
    <property type="entry name" value="PRX5_like"/>
    <property type="match status" value="1"/>
</dbReference>
<dbReference type="GO" id="GO:0005739">
    <property type="term" value="C:mitochondrion"/>
    <property type="evidence" value="ECO:0007669"/>
    <property type="project" value="TreeGrafter"/>
</dbReference>
<dbReference type="InterPro" id="IPR013766">
    <property type="entry name" value="Thioredoxin_domain"/>
</dbReference>
<dbReference type="EMBL" id="HBIW01016306">
    <property type="protein sequence ID" value="CAE0698626.1"/>
    <property type="molecule type" value="Transcribed_RNA"/>
</dbReference>
<accession>A0A7S3ZZ06</accession>
<organism evidence="8">
    <name type="scientific">Pelagomonas calceolata</name>
    <dbReference type="NCBI Taxonomy" id="35677"/>
    <lineage>
        <taxon>Eukaryota</taxon>
        <taxon>Sar</taxon>
        <taxon>Stramenopiles</taxon>
        <taxon>Ochrophyta</taxon>
        <taxon>Pelagophyceae</taxon>
        <taxon>Pelagomonadales</taxon>
        <taxon>Pelagomonadaceae</taxon>
        <taxon>Pelagomonas</taxon>
    </lineage>
</organism>
<dbReference type="GO" id="GO:0034599">
    <property type="term" value="P:cellular response to oxidative stress"/>
    <property type="evidence" value="ECO:0007669"/>
    <property type="project" value="InterPro"/>
</dbReference>
<evidence type="ECO:0000256" key="4">
    <source>
        <dbReference type="ARBA" id="ARBA00023002"/>
    </source>
</evidence>
<keyword evidence="6" id="KW-0676">Redox-active center</keyword>
<comment type="function">
    <text evidence="6">Thiol-specific peroxidase that catalyzes the reduction of hydrogen peroxide and organic hydroperoxides to water and alcohols, respectively. Plays a role in cell protection against oxidative stress by detoxifying peroxides.</text>
</comment>
<feature type="domain" description="Thioredoxin" evidence="7">
    <location>
        <begin position="30"/>
        <end position="189"/>
    </location>
</feature>
<sequence length="189" mass="20021">MLRTALRRARPASSVAPRRGIASGQNLLQLSTSDLQPARTWDAAEADGFAGTSLQQLFQGRKVVLFALPGAFTGVCEKGHVPSFAKLVNEFQQKGVDEVVCLAINDPYCMNGWAKAMQTKGISFYADADESFTRAVSETRDCTADALGPGVRSNRYACVVEDGVVGACFVEAGPGDLTVSDGATLLKAL</sequence>
<dbReference type="AlphaFoldDB" id="A0A7S3ZZ06"/>
<evidence type="ECO:0000259" key="7">
    <source>
        <dbReference type="PROSITE" id="PS51352"/>
    </source>
</evidence>
<dbReference type="PROSITE" id="PS51352">
    <property type="entry name" value="THIOREDOXIN_2"/>
    <property type="match status" value="1"/>
</dbReference>
<dbReference type="InterPro" id="IPR013740">
    <property type="entry name" value="Redoxin"/>
</dbReference>
<reference evidence="8" key="1">
    <citation type="submission" date="2021-01" db="EMBL/GenBank/DDBJ databases">
        <authorList>
            <person name="Corre E."/>
            <person name="Pelletier E."/>
            <person name="Niang G."/>
            <person name="Scheremetjew M."/>
            <person name="Finn R."/>
            <person name="Kale V."/>
            <person name="Holt S."/>
            <person name="Cochrane G."/>
            <person name="Meng A."/>
            <person name="Brown T."/>
            <person name="Cohen L."/>
        </authorList>
    </citation>
    <scope>NUCLEOTIDE SEQUENCE</scope>
    <source>
        <strain evidence="8">CCMP1756</strain>
    </source>
</reference>
<feature type="active site" description="Cysteine sulfenic acid (-SOH) intermediate" evidence="5">
    <location>
        <position position="76"/>
    </location>
</feature>
<proteinExistence type="inferred from homology"/>
<dbReference type="Gene3D" id="3.40.30.10">
    <property type="entry name" value="Glutaredoxin"/>
    <property type="match status" value="1"/>
</dbReference>
<keyword evidence="4 6" id="KW-0560">Oxidoreductase</keyword>
<comment type="similarity">
    <text evidence="1 6">Belongs to the peroxiredoxin family. Prx5 subfamily.</text>
</comment>
<dbReference type="InterPro" id="IPR036249">
    <property type="entry name" value="Thioredoxin-like_sf"/>
</dbReference>
<dbReference type="PANTHER" id="PTHR10430:SF34">
    <property type="entry name" value="PEROXIREDOXIN-2F, MITOCHONDRIAL"/>
    <property type="match status" value="1"/>
</dbReference>
<gene>
    <name evidence="8" type="ORF">PCAL00307_LOCUS14062</name>
</gene>
<protein>
    <recommendedName>
        <fullName evidence="7">Thioredoxin domain-containing protein</fullName>
    </recommendedName>
</protein>
<dbReference type="GO" id="GO:0042744">
    <property type="term" value="P:hydrogen peroxide catabolic process"/>
    <property type="evidence" value="ECO:0007669"/>
    <property type="project" value="TreeGrafter"/>
</dbReference>
<name>A0A7S3ZZ06_9STRA</name>
<keyword evidence="2 6" id="KW-0575">Peroxidase</keyword>
<dbReference type="PANTHER" id="PTHR10430">
    <property type="entry name" value="PEROXIREDOXIN"/>
    <property type="match status" value="1"/>
</dbReference>